<evidence type="ECO:0000256" key="1">
    <source>
        <dbReference type="SAM" id="MobiDB-lite"/>
    </source>
</evidence>
<protein>
    <submittedName>
        <fullName evidence="2">Uncharacterized protein</fullName>
    </submittedName>
</protein>
<keyword evidence="3" id="KW-1185">Reference proteome</keyword>
<proteinExistence type="predicted"/>
<comment type="caution">
    <text evidence="2">The sequence shown here is derived from an EMBL/GenBank/DDBJ whole genome shotgun (WGS) entry which is preliminary data.</text>
</comment>
<reference evidence="2 3" key="1">
    <citation type="submission" date="2023-03" db="EMBL/GenBank/DDBJ databases">
        <title>WGS of Gossypium arboreum.</title>
        <authorList>
            <person name="Yu D."/>
        </authorList>
    </citation>
    <scope>NUCLEOTIDE SEQUENCE [LARGE SCALE GENOMIC DNA]</scope>
    <source>
        <tissue evidence="2">Leaf</tissue>
    </source>
</reference>
<accession>A0ABR0PAZ5</accession>
<sequence>MQGVKTKPKEWWADAESLLALHVRSVGLWKVIANSQNPNYGRCFYNVPIPSHRLEIHLEVLAIIKDGDKGSGNKSSDNEGFDSEDLSDSDLDDISKDIDDEGFIEGENVYPHSTENTRFGVVIRNNPVAFITDVDLDAEFSKYLDIVPAHLLDEESKVEELFVGQQFDNK</sequence>
<evidence type="ECO:0000313" key="2">
    <source>
        <dbReference type="EMBL" id="KAK5818439.1"/>
    </source>
</evidence>
<name>A0ABR0PAZ5_GOSAR</name>
<feature type="region of interest" description="Disordered" evidence="1">
    <location>
        <begin position="69"/>
        <end position="96"/>
    </location>
</feature>
<dbReference type="Proteomes" id="UP001358586">
    <property type="component" value="Chromosome 7"/>
</dbReference>
<feature type="compositionally biased region" description="Acidic residues" evidence="1">
    <location>
        <begin position="79"/>
        <end position="96"/>
    </location>
</feature>
<evidence type="ECO:0000313" key="3">
    <source>
        <dbReference type="Proteomes" id="UP001358586"/>
    </source>
</evidence>
<gene>
    <name evidence="2" type="ORF">PVK06_023376</name>
</gene>
<organism evidence="2 3">
    <name type="scientific">Gossypium arboreum</name>
    <name type="common">Tree cotton</name>
    <name type="synonym">Gossypium nanking</name>
    <dbReference type="NCBI Taxonomy" id="29729"/>
    <lineage>
        <taxon>Eukaryota</taxon>
        <taxon>Viridiplantae</taxon>
        <taxon>Streptophyta</taxon>
        <taxon>Embryophyta</taxon>
        <taxon>Tracheophyta</taxon>
        <taxon>Spermatophyta</taxon>
        <taxon>Magnoliopsida</taxon>
        <taxon>eudicotyledons</taxon>
        <taxon>Gunneridae</taxon>
        <taxon>Pentapetalae</taxon>
        <taxon>rosids</taxon>
        <taxon>malvids</taxon>
        <taxon>Malvales</taxon>
        <taxon>Malvaceae</taxon>
        <taxon>Malvoideae</taxon>
        <taxon>Gossypium</taxon>
    </lineage>
</organism>
<dbReference type="EMBL" id="JARKNE010000007">
    <property type="protein sequence ID" value="KAK5818439.1"/>
    <property type="molecule type" value="Genomic_DNA"/>
</dbReference>